<dbReference type="PROSITE" id="PS00194">
    <property type="entry name" value="THIOREDOXIN_1"/>
    <property type="match status" value="1"/>
</dbReference>
<dbReference type="InterPro" id="IPR013766">
    <property type="entry name" value="Thioredoxin_domain"/>
</dbReference>
<accession>A0A6J5NZA4</accession>
<dbReference type="EMBL" id="LR796736">
    <property type="protein sequence ID" value="CAB4162561.1"/>
    <property type="molecule type" value="Genomic_DNA"/>
</dbReference>
<feature type="domain" description="Thioredoxin" evidence="1">
    <location>
        <begin position="95"/>
        <end position="176"/>
    </location>
</feature>
<dbReference type="Gene3D" id="3.40.30.10">
    <property type="entry name" value="Glutaredoxin"/>
    <property type="match status" value="1"/>
</dbReference>
<evidence type="ECO:0000313" key="2">
    <source>
        <dbReference type="EMBL" id="CAB4162561.1"/>
    </source>
</evidence>
<dbReference type="Pfam" id="PF00085">
    <property type="entry name" value="Thioredoxin"/>
    <property type="match status" value="1"/>
</dbReference>
<evidence type="ECO:0000259" key="1">
    <source>
        <dbReference type="Pfam" id="PF00085"/>
    </source>
</evidence>
<name>A0A6J5NZA4_9CAUD</name>
<proteinExistence type="predicted"/>
<dbReference type="InterPro" id="IPR017937">
    <property type="entry name" value="Thioredoxin_CS"/>
</dbReference>
<protein>
    <submittedName>
        <fullName evidence="2">TRX_family domain containing protein</fullName>
    </submittedName>
</protein>
<dbReference type="SUPFAM" id="SSF52833">
    <property type="entry name" value="Thioredoxin-like"/>
    <property type="match status" value="1"/>
</dbReference>
<dbReference type="CDD" id="cd02947">
    <property type="entry name" value="TRX_family"/>
    <property type="match status" value="1"/>
</dbReference>
<reference evidence="2" key="1">
    <citation type="submission" date="2020-04" db="EMBL/GenBank/DDBJ databases">
        <authorList>
            <person name="Chiriac C."/>
            <person name="Salcher M."/>
            <person name="Ghai R."/>
            <person name="Kavagutti S V."/>
        </authorList>
    </citation>
    <scope>NUCLEOTIDE SEQUENCE</scope>
</reference>
<gene>
    <name evidence="2" type="ORF">UFOVP785_58</name>
</gene>
<dbReference type="InterPro" id="IPR036249">
    <property type="entry name" value="Thioredoxin-like_sf"/>
</dbReference>
<sequence>MRMLTYCLLLLMAATQCLSAEPELHLYTADGKPVPGWELKDFDVHWHKSKLLTKEQQAKGHPLVLHYANKDGWTYDTENLTPRKFRKNYRKLNGITSAGRKTVVWVHAEGCGPCKRMEPFLPEVKKLADLEVVMWDWESPTEFGVASVPLTVVLDADGKELWRVSGYVSLEEIRKHL</sequence>
<organism evidence="2">
    <name type="scientific">uncultured Caudovirales phage</name>
    <dbReference type="NCBI Taxonomy" id="2100421"/>
    <lineage>
        <taxon>Viruses</taxon>
        <taxon>Duplodnaviria</taxon>
        <taxon>Heunggongvirae</taxon>
        <taxon>Uroviricota</taxon>
        <taxon>Caudoviricetes</taxon>
        <taxon>Peduoviridae</taxon>
        <taxon>Maltschvirus</taxon>
        <taxon>Maltschvirus maltsch</taxon>
    </lineage>
</organism>